<dbReference type="AlphaFoldDB" id="A0A9Q6Z2Q0"/>
<dbReference type="GeneID" id="93528459"/>
<reference evidence="2 3" key="1">
    <citation type="submission" date="2021-01" db="EMBL/GenBank/DDBJ databases">
        <title>FDA dAtabase for Regulatory Grade micrObial Sequences (FDA-ARGOS): Supporting development and validation of Infectious Disease Dx tests.</title>
        <authorList>
            <person name="Sproer C."/>
            <person name="Gronow S."/>
            <person name="Severitt S."/>
            <person name="Schroder I."/>
            <person name="Tallon L."/>
            <person name="Sadzewicz L."/>
            <person name="Zhao X."/>
            <person name="Boylan J."/>
            <person name="Ott S."/>
            <person name="Bowen H."/>
            <person name="Vavikolanu K."/>
            <person name="Mehta A."/>
            <person name="Aluvathingal J."/>
            <person name="Nadendla S."/>
            <person name="Lowell S."/>
            <person name="Myers T."/>
            <person name="Yan Y."/>
            <person name="Sichtig H."/>
        </authorList>
    </citation>
    <scope>NUCLEOTIDE SEQUENCE [LARGE SCALE GENOMIC DNA]</scope>
    <source>
        <strain evidence="2 3">FDAARGOS_1131</strain>
    </source>
</reference>
<dbReference type="Proteomes" id="UP000596202">
    <property type="component" value="Chromosome"/>
</dbReference>
<organism evidence="2 3">
    <name type="scientific">Myroides odoratus</name>
    <name type="common">Flavobacterium odoratum</name>
    <dbReference type="NCBI Taxonomy" id="256"/>
    <lineage>
        <taxon>Bacteria</taxon>
        <taxon>Pseudomonadati</taxon>
        <taxon>Bacteroidota</taxon>
        <taxon>Flavobacteriia</taxon>
        <taxon>Flavobacteriales</taxon>
        <taxon>Flavobacteriaceae</taxon>
        <taxon>Myroides</taxon>
    </lineage>
</organism>
<dbReference type="RefSeq" id="WP_002986546.1">
    <property type="nucleotide sequence ID" value="NZ_CP068108.1"/>
</dbReference>
<accession>A0A9Q6Z2Q0</accession>
<keyword evidence="1" id="KW-0732">Signal</keyword>
<evidence type="ECO:0000256" key="1">
    <source>
        <dbReference type="SAM" id="SignalP"/>
    </source>
</evidence>
<evidence type="ECO:0000313" key="2">
    <source>
        <dbReference type="EMBL" id="QQT99002.1"/>
    </source>
</evidence>
<sequence length="241" mass="27701">MKRFFLLSFALVFLSCAKDEPLTNEGSLGNEITTVDNGIGYHSPYNYTKPSYIEQNNISYMFYNNTNLIFQVTPNFAPAYYQYYSTSTAYYTNATEINIAPNDSRIYTSVAAVPTIQVYPWGSDDYFDFPTGPGDLAKRGKLFYIDFTVNNEPNSIGTVKIPFPYNVNSSNGLPYPWRPTGISDNVLNDELIYNYITREVCSTINPERPIKDFFRFTYNDRNYIVKSDISENKVIFTLNYN</sequence>
<gene>
    <name evidence="2" type="ORF">I6I88_12365</name>
</gene>
<dbReference type="EMBL" id="CP068108">
    <property type="protein sequence ID" value="QQT99002.1"/>
    <property type="molecule type" value="Genomic_DNA"/>
</dbReference>
<feature type="chain" id="PRO_5040241228" evidence="1">
    <location>
        <begin position="18"/>
        <end position="241"/>
    </location>
</feature>
<proteinExistence type="predicted"/>
<protein>
    <submittedName>
        <fullName evidence="2">Uncharacterized protein</fullName>
    </submittedName>
</protein>
<dbReference type="PROSITE" id="PS51257">
    <property type="entry name" value="PROKAR_LIPOPROTEIN"/>
    <property type="match status" value="1"/>
</dbReference>
<evidence type="ECO:0000313" key="3">
    <source>
        <dbReference type="Proteomes" id="UP000596202"/>
    </source>
</evidence>
<feature type="signal peptide" evidence="1">
    <location>
        <begin position="1"/>
        <end position="17"/>
    </location>
</feature>
<name>A0A9Q6Z2Q0_MYROD</name>